<evidence type="ECO:0000313" key="7">
    <source>
        <dbReference type="EMBL" id="MBB4037271.1"/>
    </source>
</evidence>
<feature type="modified residue" description="3-oxoalanine (Ser)" evidence="5">
    <location>
        <position position="80"/>
    </location>
</feature>
<evidence type="ECO:0000256" key="5">
    <source>
        <dbReference type="PIRSR" id="PIRSR600917-52"/>
    </source>
</evidence>
<dbReference type="CDD" id="cd16025">
    <property type="entry name" value="PAS_like"/>
    <property type="match status" value="1"/>
</dbReference>
<dbReference type="AlphaFoldDB" id="A0A840CQF4"/>
<dbReference type="InterPro" id="IPR000917">
    <property type="entry name" value="Sulfatase_N"/>
</dbReference>
<keyword evidence="3 7" id="KW-0378">Hydrolase</keyword>
<dbReference type="InterPro" id="IPR050738">
    <property type="entry name" value="Sulfatase"/>
</dbReference>
<comment type="caution">
    <text evidence="7">The sequence shown here is derived from an EMBL/GenBank/DDBJ whole genome shotgun (WGS) entry which is preliminary data.</text>
</comment>
<comment type="PTM">
    <text evidence="5">The conversion to 3-oxoalanine (also known as C-formylglycine, FGly), of a serine or cysteine residue in prokaryotes and of a cysteine residue in eukaryotes, is critical for catalytic activity.</text>
</comment>
<gene>
    <name evidence="7" type="ORF">GGR21_003188</name>
</gene>
<sequence length="567" mass="64275">MMNPSKLILPASLLTVTVSGQASYSIESKKDGKPNIIVILADDLGYSDLGCYGGEIKTPNLDRLANNGLRFNNFYNTSRSCPTRASLLTGLYPHQAGIGRMTFDNHLPGYRGTLSKNAVTIAEVLNTAGYNTGMVGKWHVAETPLRPDQRQWLAHQVYHEEFADKVNYPTRRGFNDFYGIIYGVTDYFDPFSLVNGEEPVREVPEGYYITNDFSRKAVDYVNKYAGDEKPFFLYLSYTAPHWPLHALPEDIEKYKDTYKDGWDAIRQARYERIKKLNIFPEQEDFLSPRQFSDSWADNPDAEWDARAMAVHAAMVDRMDQGIGHLLDALEKNGQLDNTLILFLSDNGCSGESPQHYSPGENDRGDMTRDGKTVIYPKNKEILPGPQTTYAGIGQKWANVANTPFRYWKAKSFNGGISTPLIAHWPKGLNKNLKGKVSNQMGHVMDIMATCIELSGAKYPTVYEGNEIIPLRGESLVPILNKGKREGHQYLGFEHFNERAFISNDGWKIIRQGEKKPWELYNLKTDCTELNNVADENPEKLKELTAQYDKWAKECMVEPYPGQNKKKK</sequence>
<evidence type="ECO:0000313" key="8">
    <source>
        <dbReference type="Proteomes" id="UP000555103"/>
    </source>
</evidence>
<keyword evidence="8" id="KW-1185">Reference proteome</keyword>
<reference evidence="7 8" key="1">
    <citation type="submission" date="2020-08" db="EMBL/GenBank/DDBJ databases">
        <title>Genomic Encyclopedia of Type Strains, Phase IV (KMG-IV): sequencing the most valuable type-strain genomes for metagenomic binning, comparative biology and taxonomic classification.</title>
        <authorList>
            <person name="Goeker M."/>
        </authorList>
    </citation>
    <scope>NUCLEOTIDE SEQUENCE [LARGE SCALE GENOMIC DNA]</scope>
    <source>
        <strain evidence="7 8">DSM 104969</strain>
    </source>
</reference>
<dbReference type="InterPro" id="IPR024607">
    <property type="entry name" value="Sulfatase_CS"/>
</dbReference>
<dbReference type="PANTHER" id="PTHR42693">
    <property type="entry name" value="ARYLSULFATASE FAMILY MEMBER"/>
    <property type="match status" value="1"/>
</dbReference>
<evidence type="ECO:0000256" key="4">
    <source>
        <dbReference type="ARBA" id="ARBA00022837"/>
    </source>
</evidence>
<accession>A0A840CQF4</accession>
<dbReference type="Gene3D" id="3.30.1120.10">
    <property type="match status" value="1"/>
</dbReference>
<comment type="similarity">
    <text evidence="1">Belongs to the sulfatase family.</text>
</comment>
<keyword evidence="4" id="KW-0106">Calcium</keyword>
<dbReference type="GO" id="GO:0046872">
    <property type="term" value="F:metal ion binding"/>
    <property type="evidence" value="ECO:0007669"/>
    <property type="project" value="UniProtKB-KW"/>
</dbReference>
<dbReference type="SUPFAM" id="SSF53649">
    <property type="entry name" value="Alkaline phosphatase-like"/>
    <property type="match status" value="1"/>
</dbReference>
<evidence type="ECO:0000256" key="1">
    <source>
        <dbReference type="ARBA" id="ARBA00008779"/>
    </source>
</evidence>
<dbReference type="EMBL" id="JACIEP010000012">
    <property type="protein sequence ID" value="MBB4037271.1"/>
    <property type="molecule type" value="Genomic_DNA"/>
</dbReference>
<dbReference type="FunFam" id="3.40.720.10:FF:000047">
    <property type="entry name" value="Arylsulfatase"/>
    <property type="match status" value="1"/>
</dbReference>
<name>A0A840CQF4_9BACT</name>
<dbReference type="PROSITE" id="PS00149">
    <property type="entry name" value="SULFATASE_2"/>
    <property type="match status" value="1"/>
</dbReference>
<keyword evidence="2" id="KW-0479">Metal-binding</keyword>
<evidence type="ECO:0000259" key="6">
    <source>
        <dbReference type="Pfam" id="PF00884"/>
    </source>
</evidence>
<dbReference type="Proteomes" id="UP000555103">
    <property type="component" value="Unassembled WGS sequence"/>
</dbReference>
<feature type="domain" description="Sulfatase N-terminal" evidence="6">
    <location>
        <begin position="34"/>
        <end position="455"/>
    </location>
</feature>
<dbReference type="EC" id="3.1.6.1" evidence="7"/>
<protein>
    <submittedName>
        <fullName evidence="7">Arylsulfatase</fullName>
        <ecNumber evidence="7">3.1.6.1</ecNumber>
    </submittedName>
</protein>
<dbReference type="InterPro" id="IPR017850">
    <property type="entry name" value="Alkaline_phosphatase_core_sf"/>
</dbReference>
<evidence type="ECO:0000256" key="3">
    <source>
        <dbReference type="ARBA" id="ARBA00022801"/>
    </source>
</evidence>
<organism evidence="7 8">
    <name type="scientific">Dysgonomonas hofstadii</name>
    <dbReference type="NCBI Taxonomy" id="637886"/>
    <lineage>
        <taxon>Bacteria</taxon>
        <taxon>Pseudomonadati</taxon>
        <taxon>Bacteroidota</taxon>
        <taxon>Bacteroidia</taxon>
        <taxon>Bacteroidales</taxon>
        <taxon>Dysgonomonadaceae</taxon>
        <taxon>Dysgonomonas</taxon>
    </lineage>
</organism>
<dbReference type="GO" id="GO:0004065">
    <property type="term" value="F:arylsulfatase activity"/>
    <property type="evidence" value="ECO:0007669"/>
    <property type="project" value="UniProtKB-EC"/>
</dbReference>
<dbReference type="Pfam" id="PF00884">
    <property type="entry name" value="Sulfatase"/>
    <property type="match status" value="1"/>
</dbReference>
<dbReference type="PANTHER" id="PTHR42693:SF53">
    <property type="entry name" value="ENDO-4-O-SULFATASE"/>
    <property type="match status" value="1"/>
</dbReference>
<evidence type="ECO:0000256" key="2">
    <source>
        <dbReference type="ARBA" id="ARBA00022723"/>
    </source>
</evidence>
<proteinExistence type="inferred from homology"/>
<dbReference type="Gene3D" id="3.40.720.10">
    <property type="entry name" value="Alkaline Phosphatase, subunit A"/>
    <property type="match status" value="1"/>
</dbReference>